<feature type="transmembrane region" description="Helical" evidence="1">
    <location>
        <begin position="25"/>
        <end position="47"/>
    </location>
</feature>
<dbReference type="Proteomes" id="UP000002696">
    <property type="component" value="Chromosome"/>
</dbReference>
<protein>
    <submittedName>
        <fullName evidence="2">Phthalate transporter, putative</fullName>
    </submittedName>
</protein>
<name>D9QJ57_BRESC</name>
<dbReference type="InParanoid" id="D9QJ57"/>
<dbReference type="HOGENOM" id="CLU_125346_0_0_5"/>
<dbReference type="EMBL" id="CP002102">
    <property type="protein sequence ID" value="ADK99581.1"/>
    <property type="molecule type" value="Genomic_DNA"/>
</dbReference>
<dbReference type="AlphaFoldDB" id="D9QJ57"/>
<dbReference type="KEGG" id="bsb:Bresu_0267"/>
<evidence type="ECO:0000256" key="1">
    <source>
        <dbReference type="SAM" id="Phobius"/>
    </source>
</evidence>
<dbReference type="RefSeq" id="WP_013267686.1">
    <property type="nucleotide sequence ID" value="NC_014375.1"/>
</dbReference>
<feature type="transmembrane region" description="Helical" evidence="1">
    <location>
        <begin position="98"/>
        <end position="120"/>
    </location>
</feature>
<organism evidence="2 3">
    <name type="scientific">Brevundimonas subvibrioides (strain ATCC 15264 / DSM 4735 / LMG 14903 / NBRC 16000 / CB 81)</name>
    <name type="common">Caulobacter subvibrioides</name>
    <dbReference type="NCBI Taxonomy" id="633149"/>
    <lineage>
        <taxon>Bacteria</taxon>
        <taxon>Pseudomonadati</taxon>
        <taxon>Pseudomonadota</taxon>
        <taxon>Alphaproteobacteria</taxon>
        <taxon>Caulobacterales</taxon>
        <taxon>Caulobacteraceae</taxon>
        <taxon>Brevundimonas</taxon>
    </lineage>
</organism>
<gene>
    <name evidence="2" type="ordered locus">Bresu_0267</name>
</gene>
<evidence type="ECO:0000313" key="2">
    <source>
        <dbReference type="EMBL" id="ADK99581.1"/>
    </source>
</evidence>
<reference evidence="3" key="1">
    <citation type="journal article" date="2011" name="J. Bacteriol.">
        <title>Genome sequences of eight morphologically diverse alphaproteobacteria.</title>
        <authorList>
            <consortium name="US DOE Joint Genome Institute"/>
            <person name="Brown P.J."/>
            <person name="Kysela D.T."/>
            <person name="Buechlein A."/>
            <person name="Hemmerich C."/>
            <person name="Brun Y.V."/>
        </authorList>
    </citation>
    <scope>NUCLEOTIDE SEQUENCE [LARGE SCALE GENOMIC DNA]</scope>
    <source>
        <strain evidence="3">ATCC 15264 / DSM 4735 / LMG 14903 / NBRC 16000 / CB 81</strain>
    </source>
</reference>
<sequence length="190" mass="20813">MMGRFDTPSRFPGQTAVTWRRTRPAIALAILAGVLWPPFILTFLVWPPQNWIPGREFDFRLLAVLIGLVGVPLGLWLIARERRRTGRPATRLGIVWRFMLYGGLLAASLQVVLALTMMVLGWFGSANPLEAVGSTETVLLIYGVGGLPVAILVGVSYALWAGLCAAYLAFMPAPEKVRDRLGVMGQIPRA</sequence>
<keyword evidence="1" id="KW-0812">Transmembrane</keyword>
<keyword evidence="1" id="KW-0472">Membrane</keyword>
<feature type="transmembrane region" description="Helical" evidence="1">
    <location>
        <begin position="59"/>
        <end position="78"/>
    </location>
</feature>
<accession>D9QJ57</accession>
<keyword evidence="3" id="KW-1185">Reference proteome</keyword>
<dbReference type="BioCyc" id="BSUB633149:G1GM8-266-MONOMER"/>
<keyword evidence="1" id="KW-1133">Transmembrane helix</keyword>
<evidence type="ECO:0000313" key="3">
    <source>
        <dbReference type="Proteomes" id="UP000002696"/>
    </source>
</evidence>
<proteinExistence type="predicted"/>
<feature type="transmembrane region" description="Helical" evidence="1">
    <location>
        <begin position="140"/>
        <end position="170"/>
    </location>
</feature>
<dbReference type="STRING" id="633149.Bresu_0267"/>